<evidence type="ECO:0000259" key="2">
    <source>
        <dbReference type="PROSITE" id="PS51203"/>
    </source>
</evidence>
<dbReference type="InterPro" id="IPR052289">
    <property type="entry name" value="Calcyclin-binding_UBL-bridge"/>
</dbReference>
<name>A0A7S1GNL3_CYCTE</name>
<proteinExistence type="predicted"/>
<accession>A0A7S1GNL3</accession>
<dbReference type="InterPro" id="IPR008978">
    <property type="entry name" value="HSP20-like_chaperone"/>
</dbReference>
<dbReference type="SUPFAM" id="SSF49764">
    <property type="entry name" value="HSP20-like chaperones"/>
    <property type="match status" value="1"/>
</dbReference>
<dbReference type="GO" id="GO:0005634">
    <property type="term" value="C:nucleus"/>
    <property type="evidence" value="ECO:0007669"/>
    <property type="project" value="TreeGrafter"/>
</dbReference>
<dbReference type="Pfam" id="PF04969">
    <property type="entry name" value="CS"/>
    <property type="match status" value="1"/>
</dbReference>
<gene>
    <name evidence="3" type="ORF">CTEN0397_LOCUS9579</name>
</gene>
<dbReference type="PANTHER" id="PTHR13164">
    <property type="entry name" value="CALICYLIN BINDING PROTEIN"/>
    <property type="match status" value="1"/>
</dbReference>
<dbReference type="Gene3D" id="2.60.40.790">
    <property type="match status" value="1"/>
</dbReference>
<dbReference type="PANTHER" id="PTHR13164:SF3">
    <property type="entry name" value="CALCYCLIN-BINDING PROTEIN"/>
    <property type="match status" value="1"/>
</dbReference>
<feature type="compositionally biased region" description="Basic and acidic residues" evidence="1">
    <location>
        <begin position="47"/>
        <end position="95"/>
    </location>
</feature>
<protein>
    <recommendedName>
        <fullName evidence="2">CS domain-containing protein</fullName>
    </recommendedName>
</protein>
<feature type="domain" description="CS" evidence="2">
    <location>
        <begin position="116"/>
        <end position="216"/>
    </location>
</feature>
<dbReference type="PROSITE" id="PS51203">
    <property type="entry name" value="CS"/>
    <property type="match status" value="1"/>
</dbReference>
<dbReference type="EMBL" id="HBFW01015044">
    <property type="protein sequence ID" value="CAD8938516.1"/>
    <property type="molecule type" value="Transcribed_RNA"/>
</dbReference>
<evidence type="ECO:0000256" key="1">
    <source>
        <dbReference type="SAM" id="MobiDB-lite"/>
    </source>
</evidence>
<dbReference type="AlphaFoldDB" id="A0A7S1GNL3"/>
<dbReference type="InterPro" id="IPR007052">
    <property type="entry name" value="CS_dom"/>
</dbReference>
<organism evidence="3">
    <name type="scientific">Cyclophora tenuis</name>
    <name type="common">Marine diatom</name>
    <dbReference type="NCBI Taxonomy" id="216820"/>
    <lineage>
        <taxon>Eukaryota</taxon>
        <taxon>Sar</taxon>
        <taxon>Stramenopiles</taxon>
        <taxon>Ochrophyta</taxon>
        <taxon>Bacillariophyta</taxon>
        <taxon>Fragilariophyceae</taxon>
        <taxon>Fragilariophycidae</taxon>
        <taxon>Cyclophorales</taxon>
        <taxon>Cyclophoraceae</taxon>
        <taxon>Cyclophora</taxon>
    </lineage>
</organism>
<reference evidence="3" key="1">
    <citation type="submission" date="2021-01" db="EMBL/GenBank/DDBJ databases">
        <authorList>
            <person name="Corre E."/>
            <person name="Pelletier E."/>
            <person name="Niang G."/>
            <person name="Scheremetjew M."/>
            <person name="Finn R."/>
            <person name="Kale V."/>
            <person name="Holt S."/>
            <person name="Cochrane G."/>
            <person name="Meng A."/>
            <person name="Brown T."/>
            <person name="Cohen L."/>
        </authorList>
    </citation>
    <scope>NUCLEOTIDE SEQUENCE</scope>
    <source>
        <strain evidence="3">ECT3854</strain>
    </source>
</reference>
<feature type="region of interest" description="Disordered" evidence="1">
    <location>
        <begin position="47"/>
        <end position="111"/>
    </location>
</feature>
<evidence type="ECO:0000313" key="3">
    <source>
        <dbReference type="EMBL" id="CAD8938516.1"/>
    </source>
</evidence>
<sequence length="290" mass="32231">MVAIEEIVEEIPASEERRMDAEAIEAVVTKVDRPTARMHLEALAKKLRRESEALKRVEQSRAKAEAAAADKADKPTEPKAEEKKESPKEEKKDEVPVPSPVPTKTKNAPIPGSKYTPIDRFMFDAGKYNSPLVAVYVPFPQGETITKEMVTCDFTASSFDLVIANPAGKSYRLFKDNLSHDIDPEKSKFIVKSSQVIVKLGKVKGEYGFDSWTDLVDKKKRRKDADGKRKKDNPSESIMSLMKDMYDSGDDNMRKIIGETMEKQRRGELGRDGMGMGDMGGMGGMGGMGF</sequence>